<feature type="region of interest" description="Disordered" evidence="2">
    <location>
        <begin position="253"/>
        <end position="272"/>
    </location>
</feature>
<dbReference type="EMBL" id="JAHUZN010000007">
    <property type="protein sequence ID" value="KAG8488375.1"/>
    <property type="molecule type" value="Genomic_DNA"/>
</dbReference>
<dbReference type="InterPro" id="IPR036875">
    <property type="entry name" value="Znf_CCHC_sf"/>
</dbReference>
<dbReference type="AlphaFoldDB" id="A0A8J6CZX4"/>
<gene>
    <name evidence="4" type="ORF">CXB51_016356</name>
</gene>
<dbReference type="PROSITE" id="PS50158">
    <property type="entry name" value="ZF_CCHC"/>
    <property type="match status" value="1"/>
</dbReference>
<evidence type="ECO:0000256" key="2">
    <source>
        <dbReference type="SAM" id="MobiDB-lite"/>
    </source>
</evidence>
<dbReference type="SUPFAM" id="SSF57756">
    <property type="entry name" value="Retrovirus zinc finger-like domains"/>
    <property type="match status" value="1"/>
</dbReference>
<dbReference type="OrthoDB" id="995555at2759"/>
<dbReference type="InterPro" id="IPR001878">
    <property type="entry name" value="Znf_CCHC"/>
</dbReference>
<reference evidence="4 5" key="1">
    <citation type="journal article" date="2021" name="bioRxiv">
        <title>The Gossypium anomalum genome as a resource for cotton improvement and evolutionary analysis of hybrid incompatibility.</title>
        <authorList>
            <person name="Grover C.E."/>
            <person name="Yuan D."/>
            <person name="Arick M.A."/>
            <person name="Miller E.R."/>
            <person name="Hu G."/>
            <person name="Peterson D.G."/>
            <person name="Wendel J.F."/>
            <person name="Udall J.A."/>
        </authorList>
    </citation>
    <scope>NUCLEOTIDE SEQUENCE [LARGE SCALE GENOMIC DNA]</scope>
    <source>
        <strain evidence="4">JFW-Udall</strain>
        <tissue evidence="4">Leaf</tissue>
    </source>
</reference>
<keyword evidence="1" id="KW-0862">Zinc</keyword>
<evidence type="ECO:0000256" key="1">
    <source>
        <dbReference type="PROSITE-ProRule" id="PRU00047"/>
    </source>
</evidence>
<dbReference type="InterPro" id="IPR040256">
    <property type="entry name" value="At4g02000-like"/>
</dbReference>
<protein>
    <recommendedName>
        <fullName evidence="3">CCHC-type domain-containing protein</fullName>
    </recommendedName>
</protein>
<dbReference type="PANTHER" id="PTHR31286:SF173">
    <property type="entry name" value="DUF4283 DOMAIN-CONTAINING PROTEIN"/>
    <property type="match status" value="1"/>
</dbReference>
<accession>A0A8J6CZX4</accession>
<dbReference type="PANTHER" id="PTHR31286">
    <property type="entry name" value="GLYCINE-RICH CELL WALL STRUCTURAL PROTEIN 1.8-LIKE"/>
    <property type="match status" value="1"/>
</dbReference>
<proteinExistence type="predicted"/>
<evidence type="ECO:0000259" key="3">
    <source>
        <dbReference type="PROSITE" id="PS50158"/>
    </source>
</evidence>
<dbReference type="GO" id="GO:0008270">
    <property type="term" value="F:zinc ion binding"/>
    <property type="evidence" value="ECO:0007669"/>
    <property type="project" value="UniProtKB-KW"/>
</dbReference>
<evidence type="ECO:0000313" key="5">
    <source>
        <dbReference type="Proteomes" id="UP000701853"/>
    </source>
</evidence>
<keyword evidence="1" id="KW-0479">Metal-binding</keyword>
<feature type="domain" description="CCHC-type" evidence="3">
    <location>
        <begin position="218"/>
        <end position="233"/>
    </location>
</feature>
<keyword evidence="5" id="KW-1185">Reference proteome</keyword>
<dbReference type="GO" id="GO:0003676">
    <property type="term" value="F:nucleic acid binding"/>
    <property type="evidence" value="ECO:0007669"/>
    <property type="project" value="InterPro"/>
</dbReference>
<organism evidence="4 5">
    <name type="scientific">Gossypium anomalum</name>
    <dbReference type="NCBI Taxonomy" id="47600"/>
    <lineage>
        <taxon>Eukaryota</taxon>
        <taxon>Viridiplantae</taxon>
        <taxon>Streptophyta</taxon>
        <taxon>Embryophyta</taxon>
        <taxon>Tracheophyta</taxon>
        <taxon>Spermatophyta</taxon>
        <taxon>Magnoliopsida</taxon>
        <taxon>eudicotyledons</taxon>
        <taxon>Gunneridae</taxon>
        <taxon>Pentapetalae</taxon>
        <taxon>rosids</taxon>
        <taxon>malvids</taxon>
        <taxon>Malvales</taxon>
        <taxon>Malvaceae</taxon>
        <taxon>Malvoideae</taxon>
        <taxon>Gossypium</taxon>
    </lineage>
</organism>
<evidence type="ECO:0000313" key="4">
    <source>
        <dbReference type="EMBL" id="KAG8488375.1"/>
    </source>
</evidence>
<comment type="caution">
    <text evidence="4">The sequence shown here is derived from an EMBL/GenBank/DDBJ whole genome shotgun (WGS) entry which is preliminary data.</text>
</comment>
<dbReference type="Proteomes" id="UP000701853">
    <property type="component" value="Chromosome 7"/>
</dbReference>
<dbReference type="Pfam" id="PF14111">
    <property type="entry name" value="DUF4283"/>
    <property type="match status" value="1"/>
</dbReference>
<keyword evidence="1" id="KW-0863">Zinc-finger</keyword>
<dbReference type="InterPro" id="IPR025558">
    <property type="entry name" value="DUF4283"/>
</dbReference>
<sequence>MLFSCAIFRQQWDGDLHLESDRNTKKVRFKEYLVEENTTMARDSDSQPVMSWKDKLLGGQTIESTLDCSVPIAGNENDFELLKGDVNTTIIDGVPVVTFSNHIKDILFREMELTVIVKLLGHNIGYNAMHNSIIFLWKPVNPIRLMDIANGYFLVKFQDADDYNRVLTMVLAWIRLPNLPRYLYKRKIIEAIWGFIEKVVTVDGAVQRVEYEALPTICFACGKYGHIKETCPSVVADQNPAGLCGESSVEVDLPNRGRSDDESTISKSGEKEPEFGSWMLVEKKSSRRGKKDFSAEVKVKQTKQSLGTRFSALMGEKVLNGHRDSVGLGSLSGSVTKENLGSGELEKVGRMSKASLDKSLGKKAFGRRRNQINFNAEDLEKIKAHYNPVFDESEGFIVPIFDNSLDPGNHFKSSGNTRIPLAESMEEIAELLSPQIISKNLNAELDEVVSISEGINGLES</sequence>
<name>A0A8J6CZX4_9ROSI</name>